<evidence type="ECO:0000313" key="3">
    <source>
        <dbReference type="Proteomes" id="UP000663855"/>
    </source>
</evidence>
<dbReference type="AlphaFoldDB" id="A0A815YNL4"/>
<proteinExistence type="predicted"/>
<evidence type="ECO:0000313" key="1">
    <source>
        <dbReference type="EMBL" id="CAF1573444.1"/>
    </source>
</evidence>
<sequence length="176" mass="19827">MFIYCLKILVTITTLNPHESVTGKSFAILKTNSYKCYELQTDNGDKGGNISYLISDFNFNGTIYYYYVGQCSMSEEELQHNCSQIRINNIRYVLGLLDCQTWATLFIESLNLSVNGVGSFLAKVVCDGSLYRAQTVVARIPDLIVDMDTCLKSVLSRVKVCDGYRNLDPTHKIPFS</sequence>
<gene>
    <name evidence="2" type="ORF">BYL167_LOCUS23386</name>
    <name evidence="1" type="ORF">CJN711_LOCUS32171</name>
</gene>
<dbReference type="EMBL" id="CAJOBH010016611">
    <property type="protein sequence ID" value="CAF4194455.1"/>
    <property type="molecule type" value="Genomic_DNA"/>
</dbReference>
<dbReference type="EMBL" id="CAJNOV010015469">
    <property type="protein sequence ID" value="CAF1573444.1"/>
    <property type="molecule type" value="Genomic_DNA"/>
</dbReference>
<name>A0A815YNL4_9BILA</name>
<protein>
    <submittedName>
        <fullName evidence="1">Uncharacterized protein</fullName>
    </submittedName>
</protein>
<reference evidence="1" key="1">
    <citation type="submission" date="2021-02" db="EMBL/GenBank/DDBJ databases">
        <authorList>
            <person name="Nowell W R."/>
        </authorList>
    </citation>
    <scope>NUCLEOTIDE SEQUENCE</scope>
</reference>
<comment type="caution">
    <text evidence="1">The sequence shown here is derived from an EMBL/GenBank/DDBJ whole genome shotgun (WGS) entry which is preliminary data.</text>
</comment>
<evidence type="ECO:0000313" key="2">
    <source>
        <dbReference type="EMBL" id="CAF4194455.1"/>
    </source>
</evidence>
<organism evidence="1 3">
    <name type="scientific">Rotaria magnacalcarata</name>
    <dbReference type="NCBI Taxonomy" id="392030"/>
    <lineage>
        <taxon>Eukaryota</taxon>
        <taxon>Metazoa</taxon>
        <taxon>Spiralia</taxon>
        <taxon>Gnathifera</taxon>
        <taxon>Rotifera</taxon>
        <taxon>Eurotatoria</taxon>
        <taxon>Bdelloidea</taxon>
        <taxon>Philodinida</taxon>
        <taxon>Philodinidae</taxon>
        <taxon>Rotaria</taxon>
    </lineage>
</organism>
<accession>A0A815YNL4</accession>
<dbReference type="Proteomes" id="UP000663855">
    <property type="component" value="Unassembled WGS sequence"/>
</dbReference>
<dbReference type="Proteomes" id="UP000681967">
    <property type="component" value="Unassembled WGS sequence"/>
</dbReference>